<dbReference type="InterPro" id="IPR003838">
    <property type="entry name" value="ABC3_permease_C"/>
</dbReference>
<dbReference type="Proteomes" id="UP000521017">
    <property type="component" value="Unassembled WGS sequence"/>
</dbReference>
<organism evidence="9 10">
    <name type="scientific">Pedobacter cryoconitis</name>
    <dbReference type="NCBI Taxonomy" id="188932"/>
    <lineage>
        <taxon>Bacteria</taxon>
        <taxon>Pseudomonadati</taxon>
        <taxon>Bacteroidota</taxon>
        <taxon>Sphingobacteriia</taxon>
        <taxon>Sphingobacteriales</taxon>
        <taxon>Sphingobacteriaceae</taxon>
        <taxon>Pedobacter</taxon>
    </lineage>
</organism>
<evidence type="ECO:0000313" key="10">
    <source>
        <dbReference type="Proteomes" id="UP000521017"/>
    </source>
</evidence>
<feature type="transmembrane region" description="Helical" evidence="6">
    <location>
        <begin position="717"/>
        <end position="739"/>
    </location>
</feature>
<keyword evidence="5 6" id="KW-0472">Membrane</keyword>
<evidence type="ECO:0000259" key="8">
    <source>
        <dbReference type="Pfam" id="PF12704"/>
    </source>
</evidence>
<dbReference type="PANTHER" id="PTHR30572:SF18">
    <property type="entry name" value="ABC-TYPE MACROLIDE FAMILY EXPORT SYSTEM PERMEASE COMPONENT 2"/>
    <property type="match status" value="1"/>
</dbReference>
<gene>
    <name evidence="9" type="ORF">HDF25_003372</name>
</gene>
<dbReference type="PANTHER" id="PTHR30572">
    <property type="entry name" value="MEMBRANE COMPONENT OF TRANSPORTER-RELATED"/>
    <property type="match status" value="1"/>
</dbReference>
<protein>
    <submittedName>
        <fullName evidence="9">ABC-type antimicrobial peptide transport system permease subunit</fullName>
    </submittedName>
</protein>
<dbReference type="AlphaFoldDB" id="A0A7X0J4X2"/>
<reference evidence="9 10" key="1">
    <citation type="submission" date="2020-08" db="EMBL/GenBank/DDBJ databases">
        <title>Genomic Encyclopedia of Type Strains, Phase IV (KMG-V): Genome sequencing to study the core and pangenomes of soil and plant-associated prokaryotes.</title>
        <authorList>
            <person name="Whitman W."/>
        </authorList>
    </citation>
    <scope>NUCLEOTIDE SEQUENCE [LARGE SCALE GENOMIC DNA]</scope>
    <source>
        <strain evidence="9 10">M2T3</strain>
    </source>
</reference>
<dbReference type="EMBL" id="JACHCC010000008">
    <property type="protein sequence ID" value="MBB6501209.1"/>
    <property type="molecule type" value="Genomic_DNA"/>
</dbReference>
<feature type="transmembrane region" description="Helical" evidence="6">
    <location>
        <begin position="287"/>
        <end position="308"/>
    </location>
</feature>
<evidence type="ECO:0000259" key="7">
    <source>
        <dbReference type="Pfam" id="PF02687"/>
    </source>
</evidence>
<sequence length="796" mass="89836">MFKLNLKIAWRNLCKNKGYTLINIMGLSIAMASCILLFIFINYQLSFDKGYKNEDRIYRFVTNWKYNSYVDFNQGVPIPLVAAARAEFSGLEKVSAIASDQGIIQIKDQNGKDRIKTSEQVFYIEPDFFGIFNIGWLRGDPRKALTDPNTVALSEATAKKFFGTVENAMGKTILYGHQIPLKVTGVFKDTPENSSFPLKIVISYQSYWGKNIKSWDSVGSQFECYALFKEGTDLSSLHEPLKRFNKKYYEDKKIEGNQTNSFQSLKDIHFSEHYGNFANKFIAKSELYGLAVIGLFLIITACINFINLTTAQSINRSKEVGLRKVMGSKRKQLAIQFLTETFAITFAALLIACILAELAIPQLQNLFKEQISFSLFAQPIIFVFLAGLVIVVSLLAGLYPALIISGFNPALAIKNKITVNTGNLGLRKMLVILQFTITSILLIGTVVILQQMNYVKQKPLGFTTKAIVMVNVPTDSISKTKFNIFKQRALQISGVEMLSYCQRPPLSNDISSSHFSYNGQKNKDFEIRLSVADSTYFKLFGLKLIAGKSYLESDNINGYVVNETFLKKMNITNPQEVIGKILAENNHRIPIIGVVKDFNDRSLKEKISPMALYAQKFAYNTTAIKLDKNQIMPTMQKIEALWNTTFRDNIYEAKFVNDDINRYYESEQVMGGLFRIFAGVIIFISFIGLFGLISFVATQRTKEVAIRKVLGASTLELVKMLNGTFLLMVFTANIIAWPLAYIFVSKWLAGFAYRVDLSIWPFVSAFLISMTITLITVSIRSYKASVANTIDALKYE</sequence>
<evidence type="ECO:0000256" key="2">
    <source>
        <dbReference type="ARBA" id="ARBA00022475"/>
    </source>
</evidence>
<feature type="domain" description="MacB-like periplasmic core" evidence="8">
    <location>
        <begin position="20"/>
        <end position="239"/>
    </location>
</feature>
<dbReference type="GO" id="GO:0005886">
    <property type="term" value="C:plasma membrane"/>
    <property type="evidence" value="ECO:0007669"/>
    <property type="project" value="UniProtKB-SubCell"/>
</dbReference>
<evidence type="ECO:0000256" key="3">
    <source>
        <dbReference type="ARBA" id="ARBA00022692"/>
    </source>
</evidence>
<proteinExistence type="predicted"/>
<dbReference type="InterPro" id="IPR025857">
    <property type="entry name" value="MacB_PCD"/>
</dbReference>
<evidence type="ECO:0000313" key="9">
    <source>
        <dbReference type="EMBL" id="MBB6501209.1"/>
    </source>
</evidence>
<dbReference type="Pfam" id="PF02687">
    <property type="entry name" value="FtsX"/>
    <property type="match status" value="2"/>
</dbReference>
<feature type="transmembrane region" description="Helical" evidence="6">
    <location>
        <begin position="333"/>
        <end position="360"/>
    </location>
</feature>
<evidence type="ECO:0000256" key="5">
    <source>
        <dbReference type="ARBA" id="ARBA00023136"/>
    </source>
</evidence>
<feature type="domain" description="ABC3 transporter permease C-terminal" evidence="7">
    <location>
        <begin position="292"/>
        <end position="409"/>
    </location>
</feature>
<dbReference type="PROSITE" id="PS51257">
    <property type="entry name" value="PROKAR_LIPOPROTEIN"/>
    <property type="match status" value="1"/>
</dbReference>
<feature type="transmembrane region" description="Helical" evidence="6">
    <location>
        <begin position="759"/>
        <end position="779"/>
    </location>
</feature>
<dbReference type="GO" id="GO:0022857">
    <property type="term" value="F:transmembrane transporter activity"/>
    <property type="evidence" value="ECO:0007669"/>
    <property type="project" value="TreeGrafter"/>
</dbReference>
<feature type="domain" description="ABC3 transporter permease C-terminal" evidence="7">
    <location>
        <begin position="676"/>
        <end position="785"/>
    </location>
</feature>
<evidence type="ECO:0000256" key="4">
    <source>
        <dbReference type="ARBA" id="ARBA00022989"/>
    </source>
</evidence>
<comment type="subcellular location">
    <subcellularLocation>
        <location evidence="1">Cell membrane</location>
        <topology evidence="1">Multi-pass membrane protein</topology>
    </subcellularLocation>
</comment>
<dbReference type="InterPro" id="IPR050250">
    <property type="entry name" value="Macrolide_Exporter_MacB"/>
</dbReference>
<feature type="transmembrane region" description="Helical" evidence="6">
    <location>
        <begin position="429"/>
        <end position="449"/>
    </location>
</feature>
<feature type="transmembrane region" description="Helical" evidence="6">
    <location>
        <begin position="380"/>
        <end position="408"/>
    </location>
</feature>
<dbReference type="Pfam" id="PF12704">
    <property type="entry name" value="MacB_PCD"/>
    <property type="match status" value="1"/>
</dbReference>
<name>A0A7X0J4X2_9SPHI</name>
<dbReference type="RefSeq" id="WP_184626716.1">
    <property type="nucleotide sequence ID" value="NZ_JACHCC010000008.1"/>
</dbReference>
<keyword evidence="4 6" id="KW-1133">Transmembrane helix</keyword>
<evidence type="ECO:0000256" key="6">
    <source>
        <dbReference type="SAM" id="Phobius"/>
    </source>
</evidence>
<comment type="caution">
    <text evidence="9">The sequence shown here is derived from an EMBL/GenBank/DDBJ whole genome shotgun (WGS) entry which is preliminary data.</text>
</comment>
<keyword evidence="3 6" id="KW-0812">Transmembrane</keyword>
<feature type="transmembrane region" description="Helical" evidence="6">
    <location>
        <begin position="21"/>
        <end position="43"/>
    </location>
</feature>
<evidence type="ECO:0000256" key="1">
    <source>
        <dbReference type="ARBA" id="ARBA00004651"/>
    </source>
</evidence>
<keyword evidence="2" id="KW-1003">Cell membrane</keyword>
<feature type="transmembrane region" description="Helical" evidence="6">
    <location>
        <begin position="672"/>
        <end position="696"/>
    </location>
</feature>
<accession>A0A7X0J4X2</accession>